<comment type="caution">
    <text evidence="2">The sequence shown here is derived from an EMBL/GenBank/DDBJ whole genome shotgun (WGS) entry which is preliminary data.</text>
</comment>
<organism evidence="2 3">
    <name type="scientific">Metabacillus fastidiosus</name>
    <dbReference type="NCBI Taxonomy" id="1458"/>
    <lineage>
        <taxon>Bacteria</taxon>
        <taxon>Bacillati</taxon>
        <taxon>Bacillota</taxon>
        <taxon>Bacilli</taxon>
        <taxon>Bacillales</taxon>
        <taxon>Bacillaceae</taxon>
        <taxon>Metabacillus</taxon>
    </lineage>
</organism>
<keyword evidence="3" id="KW-1185">Reference proteome</keyword>
<keyword evidence="1" id="KW-0812">Transmembrane</keyword>
<proteinExistence type="predicted"/>
<evidence type="ECO:0000313" key="2">
    <source>
        <dbReference type="EMBL" id="MED4403075.1"/>
    </source>
</evidence>
<sequence>MLLLPWWIYLCIVGIIYSGYMTFKTAKQDRKIDEEFIEKEGQVFIERIEEERKKKQGVNEHTNNTEDDPAVL</sequence>
<dbReference type="InterPro" id="IPR025428">
    <property type="entry name" value="Spore_YhaL"/>
</dbReference>
<dbReference type="Pfam" id="PF14147">
    <property type="entry name" value="Spore_YhaL"/>
    <property type="match status" value="1"/>
</dbReference>
<reference evidence="2 3" key="1">
    <citation type="submission" date="2023-03" db="EMBL/GenBank/DDBJ databases">
        <title>Bacillus Genome Sequencing.</title>
        <authorList>
            <person name="Dunlap C."/>
        </authorList>
    </citation>
    <scope>NUCLEOTIDE SEQUENCE [LARGE SCALE GENOMIC DNA]</scope>
    <source>
        <strain evidence="2 3">NRS-1717</strain>
    </source>
</reference>
<gene>
    <name evidence="2" type="ORF">P9271_17345</name>
</gene>
<evidence type="ECO:0000313" key="3">
    <source>
        <dbReference type="Proteomes" id="UP001342826"/>
    </source>
</evidence>
<keyword evidence="1" id="KW-0472">Membrane</keyword>
<feature type="transmembrane region" description="Helical" evidence="1">
    <location>
        <begin position="6"/>
        <end position="23"/>
    </location>
</feature>
<dbReference type="Proteomes" id="UP001342826">
    <property type="component" value="Unassembled WGS sequence"/>
</dbReference>
<evidence type="ECO:0000256" key="1">
    <source>
        <dbReference type="SAM" id="Phobius"/>
    </source>
</evidence>
<protein>
    <submittedName>
        <fullName evidence="2">Sporulation YhaL family protein</fullName>
    </submittedName>
</protein>
<keyword evidence="1" id="KW-1133">Transmembrane helix</keyword>
<accession>A0ABU6P1X1</accession>
<name>A0ABU6P1X1_9BACI</name>
<dbReference type="EMBL" id="JARTFS010000013">
    <property type="protein sequence ID" value="MED4403075.1"/>
    <property type="molecule type" value="Genomic_DNA"/>
</dbReference>